<dbReference type="EMBL" id="QRQO01000028">
    <property type="protein sequence ID" value="RHN12357.1"/>
    <property type="molecule type" value="Genomic_DNA"/>
</dbReference>
<proteinExistence type="predicted"/>
<dbReference type="AlphaFoldDB" id="A0A415U2Q0"/>
<name>A0A415U2Q0_9FIRM</name>
<dbReference type="Proteomes" id="UP000283700">
    <property type="component" value="Unassembled WGS sequence"/>
</dbReference>
<sequence length="75" mass="8999">MNPRLSVVLLYSIRKISMTKKPILKMGKIFFDFNAYRIRMLCNINIPPLLYNIIYKSSLLSTYIYELFWLTDRTT</sequence>
<evidence type="ECO:0000313" key="2">
    <source>
        <dbReference type="Proteomes" id="UP000283700"/>
    </source>
</evidence>
<evidence type="ECO:0000313" key="1">
    <source>
        <dbReference type="EMBL" id="RHN12357.1"/>
    </source>
</evidence>
<organism evidence="1 2">
    <name type="scientific">Anaerobutyricum hallii</name>
    <dbReference type="NCBI Taxonomy" id="39488"/>
    <lineage>
        <taxon>Bacteria</taxon>
        <taxon>Bacillati</taxon>
        <taxon>Bacillota</taxon>
        <taxon>Clostridia</taxon>
        <taxon>Lachnospirales</taxon>
        <taxon>Lachnospiraceae</taxon>
        <taxon>Anaerobutyricum</taxon>
    </lineage>
</organism>
<comment type="caution">
    <text evidence="1">The sequence shown here is derived from an EMBL/GenBank/DDBJ whole genome shotgun (WGS) entry which is preliminary data.</text>
</comment>
<protein>
    <submittedName>
        <fullName evidence="1">Uncharacterized protein</fullName>
    </submittedName>
</protein>
<accession>A0A415U2Q0</accession>
<reference evidence="1 2" key="1">
    <citation type="submission" date="2018-08" db="EMBL/GenBank/DDBJ databases">
        <title>A genome reference for cultivated species of the human gut microbiota.</title>
        <authorList>
            <person name="Zou Y."/>
            <person name="Xue W."/>
            <person name="Luo G."/>
        </authorList>
    </citation>
    <scope>NUCLEOTIDE SEQUENCE [LARGE SCALE GENOMIC DNA]</scope>
    <source>
        <strain evidence="1 2">AF31-17AC</strain>
    </source>
</reference>
<gene>
    <name evidence="1" type="ORF">DWZ29_10275</name>
</gene>